<sequence length="122" mass="13743">MPRPPKTWKAAERAVARLLGGRRCHFEGRDVETEDWAVEVKHGKQIPRTLLKWWEQAQGNTPEGNKPLLVLHPLGTEYEDSLAILRLGDLVGLLVEAEIPAALDHTGTEDYAPPKAYRKEAR</sequence>
<dbReference type="EMBL" id="LAZR01005797">
    <property type="protein sequence ID" value="KKM97045.1"/>
    <property type="molecule type" value="Genomic_DNA"/>
</dbReference>
<gene>
    <name evidence="1" type="ORF">LCGC14_1171960</name>
</gene>
<evidence type="ECO:0000313" key="1">
    <source>
        <dbReference type="EMBL" id="KKM97045.1"/>
    </source>
</evidence>
<proteinExistence type="predicted"/>
<dbReference type="AlphaFoldDB" id="A0A0F9P7N3"/>
<name>A0A0F9P7N3_9ZZZZ</name>
<reference evidence="1" key="1">
    <citation type="journal article" date="2015" name="Nature">
        <title>Complex archaea that bridge the gap between prokaryotes and eukaryotes.</title>
        <authorList>
            <person name="Spang A."/>
            <person name="Saw J.H."/>
            <person name="Jorgensen S.L."/>
            <person name="Zaremba-Niedzwiedzka K."/>
            <person name="Martijn J."/>
            <person name="Lind A.E."/>
            <person name="van Eijk R."/>
            <person name="Schleper C."/>
            <person name="Guy L."/>
            <person name="Ettema T.J."/>
        </authorList>
    </citation>
    <scope>NUCLEOTIDE SEQUENCE</scope>
</reference>
<accession>A0A0F9P7N3</accession>
<comment type="caution">
    <text evidence="1">The sequence shown here is derived from an EMBL/GenBank/DDBJ whole genome shotgun (WGS) entry which is preliminary data.</text>
</comment>
<protein>
    <submittedName>
        <fullName evidence="1">Uncharacterized protein</fullName>
    </submittedName>
</protein>
<organism evidence="1">
    <name type="scientific">marine sediment metagenome</name>
    <dbReference type="NCBI Taxonomy" id="412755"/>
    <lineage>
        <taxon>unclassified sequences</taxon>
        <taxon>metagenomes</taxon>
        <taxon>ecological metagenomes</taxon>
    </lineage>
</organism>